<dbReference type="Gene3D" id="3.30.559.10">
    <property type="entry name" value="Chloramphenicol acetyltransferase-like domain"/>
    <property type="match status" value="2"/>
</dbReference>
<dbReference type="Pfam" id="PF02458">
    <property type="entry name" value="Transferase"/>
    <property type="match status" value="1"/>
</dbReference>
<dbReference type="InterPro" id="IPR023213">
    <property type="entry name" value="CAT-like_dom_sf"/>
</dbReference>
<keyword evidence="2 3" id="KW-0808">Transferase</keyword>
<evidence type="ECO:0000256" key="1">
    <source>
        <dbReference type="ARBA" id="ARBA00009861"/>
    </source>
</evidence>
<gene>
    <name evidence="3" type="ORF">MtrunA17_Chr1g0169481</name>
</gene>
<dbReference type="Proteomes" id="UP000265566">
    <property type="component" value="Chromosome 1"/>
</dbReference>
<reference evidence="3" key="1">
    <citation type="journal article" date="2018" name="Nat. Plants">
        <title>Whole-genome landscape of Medicago truncatula symbiotic genes.</title>
        <authorList>
            <person name="Pecrix Y."/>
            <person name="Gamas P."/>
            <person name="Carrere S."/>
        </authorList>
    </citation>
    <scope>NUCLEOTIDE SEQUENCE</scope>
    <source>
        <tissue evidence="3">Leaves</tissue>
    </source>
</reference>
<organism evidence="3">
    <name type="scientific">Medicago truncatula</name>
    <name type="common">Barrel medic</name>
    <name type="synonym">Medicago tribuloides</name>
    <dbReference type="NCBI Taxonomy" id="3880"/>
    <lineage>
        <taxon>Eukaryota</taxon>
        <taxon>Viridiplantae</taxon>
        <taxon>Streptophyta</taxon>
        <taxon>Embryophyta</taxon>
        <taxon>Tracheophyta</taxon>
        <taxon>Spermatophyta</taxon>
        <taxon>Magnoliopsida</taxon>
        <taxon>eudicotyledons</taxon>
        <taxon>Gunneridae</taxon>
        <taxon>Pentapetalae</taxon>
        <taxon>rosids</taxon>
        <taxon>fabids</taxon>
        <taxon>Fabales</taxon>
        <taxon>Fabaceae</taxon>
        <taxon>Papilionoideae</taxon>
        <taxon>50 kb inversion clade</taxon>
        <taxon>NPAAA clade</taxon>
        <taxon>Hologalegina</taxon>
        <taxon>IRL clade</taxon>
        <taxon>Trifolieae</taxon>
        <taxon>Medicago</taxon>
    </lineage>
</organism>
<dbReference type="InterPro" id="IPR050898">
    <property type="entry name" value="Plant_acyltransferase"/>
</dbReference>
<sequence>MSFLSKPPVTTSFTFGVNEINCLKKQCTTSSFNKITTFEVVIAHTWHSFVKSGDLPLSQSLKLCFTFSFRKKMKLPERYYGNGFVLVCAESTMKDLYVRLTIDVLKDKTVITDCSLALIISQVRQLGLEDVDFGEGKPFHLSPYAGKLFCIFLPVIGDPKAVRVCISLPKTMEGKFQRYMREIENWDKYEYKMPIWARM</sequence>
<dbReference type="PANTHER" id="PTHR31147:SF66">
    <property type="entry name" value="OS05G0315700 PROTEIN"/>
    <property type="match status" value="1"/>
</dbReference>
<comment type="similarity">
    <text evidence="1">Belongs to the plant acyltransferase family.</text>
</comment>
<evidence type="ECO:0000313" key="3">
    <source>
        <dbReference type="EMBL" id="RHN78762.1"/>
    </source>
</evidence>
<keyword evidence="3" id="KW-0012">Acyltransferase</keyword>
<dbReference type="GO" id="GO:0102406">
    <property type="term" value="F:omega-hydroxypalmitate O-sinapoyl transferase activity"/>
    <property type="evidence" value="ECO:0007669"/>
    <property type="project" value="UniProtKB-EC"/>
</dbReference>
<dbReference type="PANTHER" id="PTHR31147">
    <property type="entry name" value="ACYL TRANSFERASE 4"/>
    <property type="match status" value="1"/>
</dbReference>
<name>A0A396JN11_MEDTR</name>
<dbReference type="EC" id="2.3.1.188" evidence="3"/>
<dbReference type="Gramene" id="rna2411">
    <property type="protein sequence ID" value="RHN78762.1"/>
    <property type="gene ID" value="gene2411"/>
</dbReference>
<evidence type="ECO:0000256" key="2">
    <source>
        <dbReference type="ARBA" id="ARBA00022679"/>
    </source>
</evidence>
<accession>A0A396JN11</accession>
<proteinExistence type="inferred from homology"/>
<dbReference type="EMBL" id="PSQE01000001">
    <property type="protein sequence ID" value="RHN78762.1"/>
    <property type="molecule type" value="Genomic_DNA"/>
</dbReference>
<protein>
    <submittedName>
        <fullName evidence="3">Putative omega-hydroxypalmitate O-feruloyl transferase</fullName>
        <ecNumber evidence="3">2.3.1.188</ecNumber>
    </submittedName>
</protein>
<comment type="caution">
    <text evidence="3">The sequence shown here is derived from an EMBL/GenBank/DDBJ whole genome shotgun (WGS) entry which is preliminary data.</text>
</comment>
<dbReference type="AlphaFoldDB" id="A0A396JN11"/>